<keyword evidence="5" id="KW-0964">Secreted</keyword>
<dbReference type="PRINTS" id="PR01005">
    <property type="entry name" value="FLGHOOKAP1"/>
</dbReference>
<comment type="similarity">
    <text evidence="3">Belongs to the flagella basal body rod proteins family.</text>
</comment>
<dbReference type="NCBIfam" id="TIGR02492">
    <property type="entry name" value="flgK_ends"/>
    <property type="match status" value="1"/>
</dbReference>
<dbReference type="Proteomes" id="UP000002964">
    <property type="component" value="Unassembled WGS sequence"/>
</dbReference>
<evidence type="ECO:0000259" key="9">
    <source>
        <dbReference type="Pfam" id="PF22638"/>
    </source>
</evidence>
<dbReference type="InterPro" id="IPR010930">
    <property type="entry name" value="Flg_bb/hook_C_dom"/>
</dbReference>
<keyword evidence="6" id="KW-0975">Bacterial flagellum</keyword>
<dbReference type="GO" id="GO:0009424">
    <property type="term" value="C:bacterial-type flagellum hook"/>
    <property type="evidence" value="ECO:0007669"/>
    <property type="project" value="InterPro"/>
</dbReference>
<evidence type="ECO:0000256" key="3">
    <source>
        <dbReference type="ARBA" id="ARBA00009677"/>
    </source>
</evidence>
<keyword evidence="10" id="KW-0969">Cilium</keyword>
<gene>
    <name evidence="10" type="ORF">Thi970DRAFT_02428</name>
</gene>
<dbReference type="HOGENOM" id="CLU_012762_0_0_6"/>
<evidence type="ECO:0000256" key="5">
    <source>
        <dbReference type="ARBA" id="ARBA00022525"/>
    </source>
</evidence>
<evidence type="ECO:0000256" key="1">
    <source>
        <dbReference type="ARBA" id="ARBA00004365"/>
    </source>
</evidence>
<evidence type="ECO:0000256" key="2">
    <source>
        <dbReference type="ARBA" id="ARBA00004613"/>
    </source>
</evidence>
<feature type="domain" description="Flagellar hook-associated protein 1 D2-like" evidence="8">
    <location>
        <begin position="357"/>
        <end position="418"/>
    </location>
</feature>
<feature type="domain" description="Flagellar basal-body/hook protein C-terminal" evidence="7">
    <location>
        <begin position="672"/>
        <end position="708"/>
    </location>
</feature>
<dbReference type="PANTHER" id="PTHR30033:SF1">
    <property type="entry name" value="FLAGELLAR HOOK-ASSOCIATED PROTEIN 1"/>
    <property type="match status" value="1"/>
</dbReference>
<evidence type="ECO:0000313" key="11">
    <source>
        <dbReference type="Proteomes" id="UP000002964"/>
    </source>
</evidence>
<dbReference type="GO" id="GO:0005198">
    <property type="term" value="F:structural molecule activity"/>
    <property type="evidence" value="ECO:0007669"/>
    <property type="project" value="InterPro"/>
</dbReference>
<dbReference type="InterPro" id="IPR002371">
    <property type="entry name" value="FlgK"/>
</dbReference>
<comment type="subcellular location">
    <subcellularLocation>
        <location evidence="1">Bacterial flagellum</location>
    </subcellularLocation>
    <subcellularLocation>
        <location evidence="2">Secreted</location>
    </subcellularLocation>
</comment>
<dbReference type="PANTHER" id="PTHR30033">
    <property type="entry name" value="FLAGELLAR HOOK-ASSOCIATED PROTEIN 1"/>
    <property type="match status" value="1"/>
</dbReference>
<sequence length="714" mass="75838">MGIMSTGTSGLLAFQRALATTSHNISNSTKDGYSRQRVSLEARNPQMLGGNFYGQGVQISSVRRMQDEFVDVQLRNSISDAANGEVRAEYAERIDRLLGDASTGLAPAMRTFFNAANDVSSDPTSTTARTVFLGEAESMVQRFGELNSRIEEQRTMINKDIKLNVDEINALAESLKDLNSRIVEGYGAAASQGGAPNDLLDERGRVLGELAKRIDIKTLEQEDRSVNVFIGNGQPLVIGGVNNSLTVGSMLGDIRNYGIGFKTAGGQSDDITKFMTGGELGGLLEIREQVLDSAQNGIGQIAVVLSTTMNQQNNLGLDLNGETGEDIFSSPDLYVGAVPGNGVAGHPTVTFNEGAITDLTASDYILKRNAGNFELLRLSDNEIVKTGALGSEIQADGLIIDTTAIAGAADKDEWIIQPTRFAAERIGMEMVNPEKVAAAAGATVGPDNTGSARMMDLRRDNPAPANPENVGVPAAVLYTGGNFDVYSPEYGAPNNGSSTVEGFKITDAASFVSGAVTYDGTNKVFNVGATAIPLDPSGTTTINADGWEMKIRGVPVDTASFNITQQSTTAPAANQPPPTIVTGYGWELDVFGTPAEGDTFGVELKRGREGDNRNMLSLAGLAEQPMIEDSESFADSYNSTLGLVGTRTRQAQVFRDSSIALRDQAQVQRDQISGVNLDEEAANLLKYQQAYQAAAQAISVGNRIFDSLFAAIGR</sequence>
<dbReference type="Pfam" id="PF06429">
    <property type="entry name" value="Flg_bbr_C"/>
    <property type="match status" value="1"/>
</dbReference>
<reference evidence="10 11" key="2">
    <citation type="submission" date="2011-11" db="EMBL/GenBank/DDBJ databases">
        <authorList>
            <consortium name="US DOE Joint Genome Institute"/>
            <person name="Lucas S."/>
            <person name="Han J."/>
            <person name="Lapidus A."/>
            <person name="Cheng J.-F."/>
            <person name="Goodwin L."/>
            <person name="Pitluck S."/>
            <person name="Peters L."/>
            <person name="Ovchinnikova G."/>
            <person name="Zhang X."/>
            <person name="Detter J.C."/>
            <person name="Han C."/>
            <person name="Tapia R."/>
            <person name="Land M."/>
            <person name="Hauser L."/>
            <person name="Kyrpides N."/>
            <person name="Ivanova N."/>
            <person name="Pagani I."/>
            <person name="Vogl K."/>
            <person name="Liu Z."/>
            <person name="Overmann J."/>
            <person name="Frigaard N.-U."/>
            <person name="Bryant D."/>
            <person name="Woyke T."/>
        </authorList>
    </citation>
    <scope>NUCLEOTIDE SEQUENCE [LARGE SCALE GENOMIC DNA]</scope>
    <source>
        <strain evidence="10 11">970</strain>
    </source>
</reference>
<name>H8YZQ1_9GAMM</name>
<evidence type="ECO:0000256" key="6">
    <source>
        <dbReference type="ARBA" id="ARBA00023143"/>
    </source>
</evidence>
<reference evidence="11" key="1">
    <citation type="submission" date="2011-06" db="EMBL/GenBank/DDBJ databases">
        <authorList>
            <consortium name="US DOE Joint Genome Institute (JGI-PGF)"/>
            <person name="Lucas S."/>
            <person name="Han J."/>
            <person name="Lapidus A."/>
            <person name="Cheng J.-F."/>
            <person name="Goodwin L."/>
            <person name="Pitluck S."/>
            <person name="Peters L."/>
            <person name="Land M.L."/>
            <person name="Hauser L."/>
            <person name="Vogl K."/>
            <person name="Liu Z."/>
            <person name="Overmann J."/>
            <person name="Frigaard N.-U."/>
            <person name="Bryant D.A."/>
            <person name="Woyke T.J."/>
        </authorList>
    </citation>
    <scope>NUCLEOTIDE SEQUENCE [LARGE SCALE GENOMIC DNA]</scope>
    <source>
        <strain evidence="11">970</strain>
    </source>
</reference>
<dbReference type="InterPro" id="IPR049119">
    <property type="entry name" value="FlgK_D2-like"/>
</dbReference>
<organism evidence="10 11">
    <name type="scientific">Thiorhodovibrio frisius</name>
    <dbReference type="NCBI Taxonomy" id="631362"/>
    <lineage>
        <taxon>Bacteria</taxon>
        <taxon>Pseudomonadati</taxon>
        <taxon>Pseudomonadota</taxon>
        <taxon>Gammaproteobacteria</taxon>
        <taxon>Chromatiales</taxon>
        <taxon>Chromatiaceae</taxon>
        <taxon>Thiorhodovibrio</taxon>
    </lineage>
</organism>
<keyword evidence="10" id="KW-0966">Cell projection</keyword>
<protein>
    <recommendedName>
        <fullName evidence="4">Flagellar hook-associated protein 1</fullName>
    </recommendedName>
</protein>
<dbReference type="Pfam" id="PF21158">
    <property type="entry name" value="flgK_1st_1"/>
    <property type="match status" value="1"/>
</dbReference>
<dbReference type="OrthoDB" id="9802553at2"/>
<dbReference type="SUPFAM" id="SSF64518">
    <property type="entry name" value="Phase 1 flagellin"/>
    <property type="match status" value="1"/>
</dbReference>
<keyword evidence="10" id="KW-0282">Flagellum</keyword>
<dbReference type="Pfam" id="PF22638">
    <property type="entry name" value="FlgK_D1"/>
    <property type="match status" value="1"/>
</dbReference>
<dbReference type="eggNOG" id="COG1749">
    <property type="taxonomic scope" value="Bacteria"/>
</dbReference>
<dbReference type="AlphaFoldDB" id="H8YZQ1"/>
<dbReference type="InterPro" id="IPR053927">
    <property type="entry name" value="FlgK_helical"/>
</dbReference>
<dbReference type="EMBL" id="JH603169">
    <property type="protein sequence ID" value="EIC22178.1"/>
    <property type="molecule type" value="Genomic_DNA"/>
</dbReference>
<dbReference type="RefSeq" id="WP_009148793.1">
    <property type="nucleotide sequence ID" value="NZ_CP121471.1"/>
</dbReference>
<evidence type="ECO:0000256" key="4">
    <source>
        <dbReference type="ARBA" id="ARBA00016244"/>
    </source>
</evidence>
<proteinExistence type="inferred from homology"/>
<dbReference type="GO" id="GO:0044780">
    <property type="term" value="P:bacterial-type flagellum assembly"/>
    <property type="evidence" value="ECO:0007669"/>
    <property type="project" value="InterPro"/>
</dbReference>
<dbReference type="eggNOG" id="COG1256">
    <property type="taxonomic scope" value="Bacteria"/>
</dbReference>
<evidence type="ECO:0000313" key="10">
    <source>
        <dbReference type="EMBL" id="EIC22178.1"/>
    </source>
</evidence>
<feature type="domain" description="Flagellar hook-associated protein FlgK helical" evidence="9">
    <location>
        <begin position="92"/>
        <end position="328"/>
    </location>
</feature>
<dbReference type="GO" id="GO:0005576">
    <property type="term" value="C:extracellular region"/>
    <property type="evidence" value="ECO:0007669"/>
    <property type="project" value="UniProtKB-SubCell"/>
</dbReference>
<keyword evidence="11" id="KW-1185">Reference proteome</keyword>
<evidence type="ECO:0000259" key="7">
    <source>
        <dbReference type="Pfam" id="PF06429"/>
    </source>
</evidence>
<dbReference type="STRING" id="631362.Thi970DRAFT_02428"/>
<accession>H8YZQ1</accession>
<evidence type="ECO:0000259" key="8">
    <source>
        <dbReference type="Pfam" id="PF21158"/>
    </source>
</evidence>